<reference evidence="2 3" key="1">
    <citation type="journal article" date="2023" name="Sci. Data">
        <title>Genome assembly of the Korean intertidal mud-creeper Batillaria attramentaria.</title>
        <authorList>
            <person name="Patra A.K."/>
            <person name="Ho P.T."/>
            <person name="Jun S."/>
            <person name="Lee S.J."/>
            <person name="Kim Y."/>
            <person name="Won Y.J."/>
        </authorList>
    </citation>
    <scope>NUCLEOTIDE SEQUENCE [LARGE SCALE GENOMIC DNA]</scope>
    <source>
        <strain evidence="2">Wonlab-2016</strain>
    </source>
</reference>
<evidence type="ECO:0000313" key="3">
    <source>
        <dbReference type="Proteomes" id="UP001519460"/>
    </source>
</evidence>
<dbReference type="Proteomes" id="UP001519460">
    <property type="component" value="Unassembled WGS sequence"/>
</dbReference>
<organism evidence="2 3">
    <name type="scientific">Batillaria attramentaria</name>
    <dbReference type="NCBI Taxonomy" id="370345"/>
    <lineage>
        <taxon>Eukaryota</taxon>
        <taxon>Metazoa</taxon>
        <taxon>Spiralia</taxon>
        <taxon>Lophotrochozoa</taxon>
        <taxon>Mollusca</taxon>
        <taxon>Gastropoda</taxon>
        <taxon>Caenogastropoda</taxon>
        <taxon>Sorbeoconcha</taxon>
        <taxon>Cerithioidea</taxon>
        <taxon>Batillariidae</taxon>
        <taxon>Batillaria</taxon>
    </lineage>
</organism>
<evidence type="ECO:0000256" key="1">
    <source>
        <dbReference type="SAM" id="MobiDB-lite"/>
    </source>
</evidence>
<dbReference type="EMBL" id="JACVVK020000383">
    <property type="protein sequence ID" value="KAK7476155.1"/>
    <property type="molecule type" value="Genomic_DNA"/>
</dbReference>
<sequence>MAMEQNRKRTTQSSPKKGVIDKLERKSIPQKQSPFTAELPRQLLPPAETGVFIS</sequence>
<feature type="compositionally biased region" description="Basic and acidic residues" evidence="1">
    <location>
        <begin position="18"/>
        <end position="27"/>
    </location>
</feature>
<protein>
    <submittedName>
        <fullName evidence="2">Uncharacterized protein</fullName>
    </submittedName>
</protein>
<dbReference type="AlphaFoldDB" id="A0ABD0JNA4"/>
<accession>A0ABD0JNA4</accession>
<feature type="non-terminal residue" evidence="2">
    <location>
        <position position="54"/>
    </location>
</feature>
<comment type="caution">
    <text evidence="2">The sequence shown here is derived from an EMBL/GenBank/DDBJ whole genome shotgun (WGS) entry which is preliminary data.</text>
</comment>
<feature type="region of interest" description="Disordered" evidence="1">
    <location>
        <begin position="1"/>
        <end position="54"/>
    </location>
</feature>
<evidence type="ECO:0000313" key="2">
    <source>
        <dbReference type="EMBL" id="KAK7476155.1"/>
    </source>
</evidence>
<keyword evidence="3" id="KW-1185">Reference proteome</keyword>
<name>A0ABD0JNA4_9CAEN</name>
<proteinExistence type="predicted"/>
<gene>
    <name evidence="2" type="ORF">BaRGS_00032579</name>
</gene>